<dbReference type="InterPro" id="IPR050377">
    <property type="entry name" value="Radical_SAM_PqqE_MftC-like"/>
</dbReference>
<dbReference type="PROSITE" id="PS51918">
    <property type="entry name" value="RADICAL_SAM"/>
    <property type="match status" value="1"/>
</dbReference>
<dbReference type="InterPro" id="IPR017200">
    <property type="entry name" value="PqqE-like"/>
</dbReference>
<dbReference type="InterPro" id="IPR007197">
    <property type="entry name" value="rSAM"/>
</dbReference>
<dbReference type="PANTHER" id="PTHR11228:SF34">
    <property type="entry name" value="TUNGSTEN-CONTAINING ALDEHYDE FERREDOXIN OXIDOREDUCTASE COFACTOR MODIFYING PROTEIN"/>
    <property type="match status" value="1"/>
</dbReference>
<dbReference type="SUPFAM" id="SSF102114">
    <property type="entry name" value="Radical SAM enzymes"/>
    <property type="match status" value="1"/>
</dbReference>
<sequence length="372" mass="43604">MHEFHWDNAKILIPKAPDMKYLYVEITNRCNLRCEMCFKQYWEDEEGDMDYDLFLKILDDAEEFPNLKMVYFGGIGEPLVHPRFMDMVKEVKKRGYAVGISTNGFLLTDRLIEELVKLRVDLIYISLDAIPTQPTRLGHMMPSVTVERLKKFAEIKKRENTEIPHVGVEVVLTKENYTQMTELVKYLSKFNIDVLLFSNLMPITAEHAEMIIYDGSVDISKALSELYPQIYRGFPVKIAEFKLRSERHCDFVENNAAVVRWDGEVAPCYRFLHTYPEYIFGRQKKVEAYSFGNVKEKSLKEIWTSREYTWFRFSVRNFLYPSCTDCPVVDACDYAKGSKMDCWGNVPSCGDCLWARRIVLCPIPREEHGKFW</sequence>
<dbReference type="SMART" id="SM00729">
    <property type="entry name" value="Elp3"/>
    <property type="match status" value="1"/>
</dbReference>
<evidence type="ECO:0000256" key="2">
    <source>
        <dbReference type="ARBA" id="ARBA00022485"/>
    </source>
</evidence>
<dbReference type="Pfam" id="PF13186">
    <property type="entry name" value="SPASM"/>
    <property type="match status" value="1"/>
</dbReference>
<feature type="domain" description="Radical SAM core" evidence="7">
    <location>
        <begin position="16"/>
        <end position="237"/>
    </location>
</feature>
<dbReference type="SFLD" id="SFLDG01387">
    <property type="entry name" value="BtrN-like_SPASM_domain_contain"/>
    <property type="match status" value="1"/>
</dbReference>
<name>A0A7C5JXR4_THELI</name>
<keyword evidence="2" id="KW-0004">4Fe-4S</keyword>
<keyword evidence="6" id="KW-0411">Iron-sulfur</keyword>
<evidence type="ECO:0000313" key="8">
    <source>
        <dbReference type="EMBL" id="HHI00836.1"/>
    </source>
</evidence>
<evidence type="ECO:0000256" key="3">
    <source>
        <dbReference type="ARBA" id="ARBA00022691"/>
    </source>
</evidence>
<evidence type="ECO:0000256" key="1">
    <source>
        <dbReference type="ARBA" id="ARBA00001966"/>
    </source>
</evidence>
<dbReference type="NCBIfam" id="TIGR04317">
    <property type="entry name" value="W_rSAM_matur"/>
    <property type="match status" value="1"/>
</dbReference>
<evidence type="ECO:0000259" key="7">
    <source>
        <dbReference type="PROSITE" id="PS51918"/>
    </source>
</evidence>
<dbReference type="AlphaFoldDB" id="A0A7C5JXR4"/>
<dbReference type="InterPro" id="IPR058240">
    <property type="entry name" value="rSAM_sf"/>
</dbReference>
<comment type="cofactor">
    <cofactor evidence="1">
        <name>[4Fe-4S] cluster</name>
        <dbReference type="ChEBI" id="CHEBI:49883"/>
    </cofactor>
</comment>
<dbReference type="GO" id="GO:0032324">
    <property type="term" value="P:molybdopterin cofactor biosynthetic process"/>
    <property type="evidence" value="ECO:0007669"/>
    <property type="project" value="UniProtKB-ARBA"/>
</dbReference>
<protein>
    <submittedName>
        <fullName evidence="8">Tungsten cofactor oxidoreductase radical SAM maturase</fullName>
    </submittedName>
</protein>
<keyword evidence="5" id="KW-0408">Iron</keyword>
<dbReference type="InterPro" id="IPR000385">
    <property type="entry name" value="MoaA_NifB_PqqE_Fe-S-bd_CS"/>
</dbReference>
<dbReference type="InterPro" id="IPR006638">
    <property type="entry name" value="Elp3/MiaA/NifB-like_rSAM"/>
</dbReference>
<dbReference type="Gene3D" id="3.20.20.70">
    <property type="entry name" value="Aldolase class I"/>
    <property type="match status" value="2"/>
</dbReference>
<dbReference type="SFLD" id="SFLDG01067">
    <property type="entry name" value="SPASM/twitch_domain_containing"/>
    <property type="match status" value="1"/>
</dbReference>
<reference evidence="8" key="1">
    <citation type="journal article" date="2020" name="mSystems">
        <title>Genome- and Community-Level Interaction Insights into Carbon Utilization and Element Cycling Functions of Hydrothermarchaeota in Hydrothermal Sediment.</title>
        <authorList>
            <person name="Zhou Z."/>
            <person name="Liu Y."/>
            <person name="Xu W."/>
            <person name="Pan J."/>
            <person name="Luo Z.H."/>
            <person name="Li M."/>
        </authorList>
    </citation>
    <scope>NUCLEOTIDE SEQUENCE [LARGE SCALE GENOMIC DNA]</scope>
    <source>
        <strain evidence="8">HyVt-93</strain>
    </source>
</reference>
<organism evidence="8">
    <name type="scientific">Thermococcus litoralis</name>
    <dbReference type="NCBI Taxonomy" id="2265"/>
    <lineage>
        <taxon>Archaea</taxon>
        <taxon>Methanobacteriati</taxon>
        <taxon>Methanobacteriota</taxon>
        <taxon>Thermococci</taxon>
        <taxon>Thermococcales</taxon>
        <taxon>Thermococcaceae</taxon>
        <taxon>Thermococcus</taxon>
    </lineage>
</organism>
<proteinExistence type="predicted"/>
<dbReference type="InterPro" id="IPR034391">
    <property type="entry name" value="AdoMet-like_SPASM_containing"/>
</dbReference>
<dbReference type="PANTHER" id="PTHR11228">
    <property type="entry name" value="RADICAL SAM DOMAIN PROTEIN"/>
    <property type="match status" value="1"/>
</dbReference>
<dbReference type="Proteomes" id="UP000886217">
    <property type="component" value="Unassembled WGS sequence"/>
</dbReference>
<evidence type="ECO:0000256" key="4">
    <source>
        <dbReference type="ARBA" id="ARBA00022723"/>
    </source>
</evidence>
<evidence type="ECO:0000256" key="5">
    <source>
        <dbReference type="ARBA" id="ARBA00023004"/>
    </source>
</evidence>
<gene>
    <name evidence="8" type="ORF">ENL40_05125</name>
</gene>
<dbReference type="InterPro" id="IPR027604">
    <property type="entry name" value="W_rSAM_matur"/>
</dbReference>
<dbReference type="EMBL" id="DRTU01000213">
    <property type="protein sequence ID" value="HHI00836.1"/>
    <property type="molecule type" value="Genomic_DNA"/>
</dbReference>
<dbReference type="CDD" id="cd01335">
    <property type="entry name" value="Radical_SAM"/>
    <property type="match status" value="1"/>
</dbReference>
<comment type="caution">
    <text evidence="8">The sequence shown here is derived from an EMBL/GenBank/DDBJ whole genome shotgun (WGS) entry which is preliminary data.</text>
</comment>
<dbReference type="Pfam" id="PF04055">
    <property type="entry name" value="Radical_SAM"/>
    <property type="match status" value="1"/>
</dbReference>
<keyword evidence="3" id="KW-0949">S-adenosyl-L-methionine</keyword>
<evidence type="ECO:0000256" key="6">
    <source>
        <dbReference type="ARBA" id="ARBA00023014"/>
    </source>
</evidence>
<dbReference type="InterPro" id="IPR023885">
    <property type="entry name" value="4Fe4S-binding_SPASM_dom"/>
</dbReference>
<keyword evidence="4" id="KW-0479">Metal-binding</keyword>
<dbReference type="CDD" id="cd21121">
    <property type="entry name" value="SPASM_Cmo-like"/>
    <property type="match status" value="1"/>
</dbReference>
<dbReference type="PROSITE" id="PS01305">
    <property type="entry name" value="MOAA_NIFB_PQQE"/>
    <property type="match status" value="1"/>
</dbReference>
<dbReference type="SFLD" id="SFLDF00570">
    <property type="entry name" value="tungsten_cofactor_oxidoreducas"/>
    <property type="match status" value="1"/>
</dbReference>
<dbReference type="SFLD" id="SFLDS00029">
    <property type="entry name" value="Radical_SAM"/>
    <property type="match status" value="1"/>
</dbReference>
<dbReference type="GO" id="GO:0051539">
    <property type="term" value="F:4 iron, 4 sulfur cluster binding"/>
    <property type="evidence" value="ECO:0007669"/>
    <property type="project" value="UniProtKB-KW"/>
</dbReference>
<dbReference type="InterPro" id="IPR013785">
    <property type="entry name" value="Aldolase_TIM"/>
</dbReference>
<dbReference type="GO" id="GO:0046872">
    <property type="term" value="F:metal ion binding"/>
    <property type="evidence" value="ECO:0007669"/>
    <property type="project" value="UniProtKB-KW"/>
</dbReference>
<accession>A0A7C5JXR4</accession>
<dbReference type="PIRSF" id="PIRSF037420">
    <property type="entry name" value="PQQ_syn_pqqE"/>
    <property type="match status" value="1"/>
</dbReference>
<dbReference type="GO" id="GO:0003824">
    <property type="term" value="F:catalytic activity"/>
    <property type="evidence" value="ECO:0007669"/>
    <property type="project" value="InterPro"/>
</dbReference>